<sequence>MGGNSSNIMKPEEIKSEKTVVVYGSDNCPYCFKVKKIFEELNVQIDYRNVDENKNYDEEKQKLMTFLKYDTIPLVFIKNQFIGGCSNVKELEAKGELLNKVQ</sequence>
<comment type="caution">
    <text evidence="7">The sequence shown here is derived from an EMBL/GenBank/DDBJ whole genome shotgun (WGS) entry which is preliminary data.</text>
</comment>
<organism evidence="7 8">
    <name type="scientific">Paramecium pentaurelia</name>
    <dbReference type="NCBI Taxonomy" id="43138"/>
    <lineage>
        <taxon>Eukaryota</taxon>
        <taxon>Sar</taxon>
        <taxon>Alveolata</taxon>
        <taxon>Ciliophora</taxon>
        <taxon>Intramacronucleata</taxon>
        <taxon>Oligohymenophorea</taxon>
        <taxon>Peniculida</taxon>
        <taxon>Parameciidae</taxon>
        <taxon>Paramecium</taxon>
    </lineage>
</organism>
<evidence type="ECO:0000256" key="2">
    <source>
        <dbReference type="ARBA" id="ARBA00022448"/>
    </source>
</evidence>
<evidence type="ECO:0000313" key="8">
    <source>
        <dbReference type="Proteomes" id="UP000689195"/>
    </source>
</evidence>
<dbReference type="GO" id="GO:0015035">
    <property type="term" value="F:protein-disulfide reductase activity"/>
    <property type="evidence" value="ECO:0007669"/>
    <property type="project" value="TreeGrafter"/>
</dbReference>
<dbReference type="EMBL" id="CAJJDO010000089">
    <property type="protein sequence ID" value="CAD8187527.1"/>
    <property type="molecule type" value="Genomic_DNA"/>
</dbReference>
<reference evidence="7" key="1">
    <citation type="submission" date="2021-01" db="EMBL/GenBank/DDBJ databases">
        <authorList>
            <consortium name="Genoscope - CEA"/>
            <person name="William W."/>
        </authorList>
    </citation>
    <scope>NUCLEOTIDE SEQUENCE</scope>
</reference>
<evidence type="ECO:0000256" key="1">
    <source>
        <dbReference type="ARBA" id="ARBA00007787"/>
    </source>
</evidence>
<dbReference type="PROSITE" id="PS00195">
    <property type="entry name" value="GLUTAREDOXIN_1"/>
    <property type="match status" value="1"/>
</dbReference>
<evidence type="ECO:0000256" key="4">
    <source>
        <dbReference type="ARBA" id="ARBA00023157"/>
    </source>
</evidence>
<dbReference type="InterPro" id="IPR002109">
    <property type="entry name" value="Glutaredoxin"/>
</dbReference>
<dbReference type="PANTHER" id="PTHR46679">
    <property type="match status" value="1"/>
</dbReference>
<protein>
    <recommendedName>
        <fullName evidence="6">Glutaredoxin domain-containing protein</fullName>
    </recommendedName>
</protein>
<dbReference type="PANTHER" id="PTHR46679:SF1">
    <property type="entry name" value="GLUTAREDOXIN-2, MITOCHONDRIAL"/>
    <property type="match status" value="1"/>
</dbReference>
<keyword evidence="3" id="KW-0249">Electron transport</keyword>
<dbReference type="Pfam" id="PF00462">
    <property type="entry name" value="Glutaredoxin"/>
    <property type="match status" value="1"/>
</dbReference>
<dbReference type="GO" id="GO:0005739">
    <property type="term" value="C:mitochondrion"/>
    <property type="evidence" value="ECO:0007669"/>
    <property type="project" value="TreeGrafter"/>
</dbReference>
<dbReference type="OrthoDB" id="418495at2759"/>
<comment type="similarity">
    <text evidence="1">Belongs to the glutaredoxin family.</text>
</comment>
<gene>
    <name evidence="7" type="ORF">PPENT_87.1.T0890121</name>
</gene>
<evidence type="ECO:0000259" key="6">
    <source>
        <dbReference type="Pfam" id="PF00462"/>
    </source>
</evidence>
<accession>A0A8S1WFW4</accession>
<feature type="domain" description="Glutaredoxin" evidence="6">
    <location>
        <begin position="20"/>
        <end position="82"/>
    </location>
</feature>
<name>A0A8S1WFW4_9CILI</name>
<evidence type="ECO:0000313" key="7">
    <source>
        <dbReference type="EMBL" id="CAD8187527.1"/>
    </source>
</evidence>
<keyword evidence="2" id="KW-0813">Transport</keyword>
<keyword evidence="4" id="KW-1015">Disulfide bond</keyword>
<dbReference type="InterPro" id="IPR011767">
    <property type="entry name" value="GLR_AS"/>
</dbReference>
<dbReference type="Proteomes" id="UP000689195">
    <property type="component" value="Unassembled WGS sequence"/>
</dbReference>
<evidence type="ECO:0000256" key="3">
    <source>
        <dbReference type="ARBA" id="ARBA00022982"/>
    </source>
</evidence>
<dbReference type="PROSITE" id="PS51354">
    <property type="entry name" value="GLUTAREDOXIN_2"/>
    <property type="match status" value="1"/>
</dbReference>
<proteinExistence type="inferred from homology"/>
<evidence type="ECO:0000256" key="5">
    <source>
        <dbReference type="ARBA" id="ARBA00023284"/>
    </source>
</evidence>
<dbReference type="AlphaFoldDB" id="A0A8S1WFW4"/>
<keyword evidence="5" id="KW-0676">Redox-active center</keyword>
<keyword evidence="8" id="KW-1185">Reference proteome</keyword>
<dbReference type="CDD" id="cd02066">
    <property type="entry name" value="GRX_family"/>
    <property type="match status" value="1"/>
</dbReference>